<dbReference type="PANTHER" id="PTHR10037:SF62">
    <property type="entry name" value="SODIUM CHANNEL PROTEIN 60E"/>
    <property type="match status" value="1"/>
</dbReference>
<feature type="transmembrane region" description="Helical" evidence="6">
    <location>
        <begin position="85"/>
        <end position="107"/>
    </location>
</feature>
<evidence type="ECO:0000256" key="2">
    <source>
        <dbReference type="ARBA" id="ARBA00022692"/>
    </source>
</evidence>
<feature type="transmembrane region" description="Helical" evidence="6">
    <location>
        <begin position="202"/>
        <end position="221"/>
    </location>
</feature>
<protein>
    <recommendedName>
        <fullName evidence="7">Ion transport domain-containing protein</fullName>
    </recommendedName>
</protein>
<dbReference type="PANTHER" id="PTHR10037">
    <property type="entry name" value="VOLTAGE-GATED CATION CHANNEL CALCIUM AND SODIUM"/>
    <property type="match status" value="1"/>
</dbReference>
<evidence type="ECO:0000313" key="8">
    <source>
        <dbReference type="EMBL" id="CAD9333392.1"/>
    </source>
</evidence>
<feature type="compositionally biased region" description="Polar residues" evidence="5">
    <location>
        <begin position="1"/>
        <end position="10"/>
    </location>
</feature>
<dbReference type="GO" id="GO:0005248">
    <property type="term" value="F:voltage-gated sodium channel activity"/>
    <property type="evidence" value="ECO:0007669"/>
    <property type="project" value="TreeGrafter"/>
</dbReference>
<feature type="region of interest" description="Disordered" evidence="5">
    <location>
        <begin position="326"/>
        <end position="353"/>
    </location>
</feature>
<evidence type="ECO:0000259" key="7">
    <source>
        <dbReference type="Pfam" id="PF00520"/>
    </source>
</evidence>
<organism evidence="8">
    <name type="scientific">Ditylum brightwellii</name>
    <dbReference type="NCBI Taxonomy" id="49249"/>
    <lineage>
        <taxon>Eukaryota</taxon>
        <taxon>Sar</taxon>
        <taxon>Stramenopiles</taxon>
        <taxon>Ochrophyta</taxon>
        <taxon>Bacillariophyta</taxon>
        <taxon>Mediophyceae</taxon>
        <taxon>Lithodesmiophycidae</taxon>
        <taxon>Lithodesmiales</taxon>
        <taxon>Lithodesmiaceae</taxon>
        <taxon>Ditylum</taxon>
    </lineage>
</organism>
<feature type="region of interest" description="Disordered" evidence="5">
    <location>
        <begin position="1"/>
        <end position="37"/>
    </location>
</feature>
<sequence length="414" mass="47455">MNNSATNIGSGESGSERKSPRLRESKLNENLRDRSNSLRSKFAKSASLKSGISESVRSLKDRQPKEIKKFRNICGRLVNDERVQAFIVFLIVANAIMMGVATFDFVTEDPEVLEIFEKIDMAFLYIFTIELALQFIYHLWHLFTNGWLLFDFIIIMMSWIFSDVQIIRAFRIFRALRLITRIEVMKNLVSALLSVVPKMLSIAALLLLVFYIFAVMFTSLFKKLNDEPDIIEYDYFGSIWDSLFTCFQFMTLDDWNPIAREVFVEYSWAWVPFIAFIVISGFIVVNLVIAVLCDAVSALHGDPDNGDGGEFLDEVWEEEDHIADMTGMDSGSVEGDGGSLSKKDHSRRPSLDSDDPIKSTVFLINNDRMVIKRKVDVMESQIEELTRLQNQTKNVLQFLTVHVKEAKERQARNS</sequence>
<keyword evidence="3 6" id="KW-1133">Transmembrane helix</keyword>
<dbReference type="SUPFAM" id="SSF81324">
    <property type="entry name" value="Voltage-gated potassium channels"/>
    <property type="match status" value="1"/>
</dbReference>
<keyword evidence="4 6" id="KW-0472">Membrane</keyword>
<keyword evidence="2 6" id="KW-0812">Transmembrane</keyword>
<dbReference type="InterPro" id="IPR027359">
    <property type="entry name" value="Volt_channel_dom_sf"/>
</dbReference>
<name>A0A7S2EFF3_9STRA</name>
<dbReference type="Pfam" id="PF00520">
    <property type="entry name" value="Ion_trans"/>
    <property type="match status" value="1"/>
</dbReference>
<evidence type="ECO:0000256" key="4">
    <source>
        <dbReference type="ARBA" id="ARBA00023136"/>
    </source>
</evidence>
<dbReference type="GO" id="GO:0001518">
    <property type="term" value="C:voltage-gated sodium channel complex"/>
    <property type="evidence" value="ECO:0007669"/>
    <property type="project" value="TreeGrafter"/>
</dbReference>
<proteinExistence type="predicted"/>
<feature type="compositionally biased region" description="Basic and acidic residues" evidence="5">
    <location>
        <begin position="341"/>
        <end position="353"/>
    </location>
</feature>
<accession>A0A7S2EFF3</accession>
<dbReference type="InterPro" id="IPR043203">
    <property type="entry name" value="VGCC_Ca_Na"/>
</dbReference>
<feature type="transmembrane region" description="Helical" evidence="6">
    <location>
        <begin position="233"/>
        <end position="250"/>
    </location>
</feature>
<evidence type="ECO:0000256" key="6">
    <source>
        <dbReference type="SAM" id="Phobius"/>
    </source>
</evidence>
<feature type="domain" description="Ion transport" evidence="7">
    <location>
        <begin position="84"/>
        <end position="298"/>
    </location>
</feature>
<dbReference type="Gene3D" id="1.20.120.350">
    <property type="entry name" value="Voltage-gated potassium channels. Chain C"/>
    <property type="match status" value="1"/>
</dbReference>
<evidence type="ECO:0000256" key="5">
    <source>
        <dbReference type="SAM" id="MobiDB-lite"/>
    </source>
</evidence>
<comment type="subcellular location">
    <subcellularLocation>
        <location evidence="1">Membrane</location>
        <topology evidence="1">Multi-pass membrane protein</topology>
    </subcellularLocation>
</comment>
<reference evidence="8" key="1">
    <citation type="submission" date="2021-01" db="EMBL/GenBank/DDBJ databases">
        <authorList>
            <person name="Corre E."/>
            <person name="Pelletier E."/>
            <person name="Niang G."/>
            <person name="Scheremetjew M."/>
            <person name="Finn R."/>
            <person name="Kale V."/>
            <person name="Holt S."/>
            <person name="Cochrane G."/>
            <person name="Meng A."/>
            <person name="Brown T."/>
            <person name="Cohen L."/>
        </authorList>
    </citation>
    <scope>NUCLEOTIDE SEQUENCE</scope>
    <source>
        <strain evidence="8">Pop2</strain>
    </source>
</reference>
<dbReference type="EMBL" id="HBGN01020058">
    <property type="protein sequence ID" value="CAD9333392.1"/>
    <property type="molecule type" value="Transcribed_RNA"/>
</dbReference>
<feature type="transmembrane region" description="Helical" evidence="6">
    <location>
        <begin position="270"/>
        <end position="293"/>
    </location>
</feature>
<dbReference type="InterPro" id="IPR005821">
    <property type="entry name" value="Ion_trans_dom"/>
</dbReference>
<feature type="compositionally biased region" description="Basic and acidic residues" evidence="5">
    <location>
        <begin position="14"/>
        <end position="36"/>
    </location>
</feature>
<dbReference type="Gene3D" id="1.10.287.70">
    <property type="match status" value="1"/>
</dbReference>
<gene>
    <name evidence="8" type="ORF">DBRI1063_LOCUS12782</name>
</gene>
<evidence type="ECO:0000256" key="3">
    <source>
        <dbReference type="ARBA" id="ARBA00022989"/>
    </source>
</evidence>
<dbReference type="AlphaFoldDB" id="A0A7S2EFF3"/>
<feature type="transmembrane region" description="Helical" evidence="6">
    <location>
        <begin position="119"/>
        <end position="140"/>
    </location>
</feature>
<feature type="transmembrane region" description="Helical" evidence="6">
    <location>
        <begin position="146"/>
        <end position="166"/>
    </location>
</feature>
<evidence type="ECO:0000256" key="1">
    <source>
        <dbReference type="ARBA" id="ARBA00004141"/>
    </source>
</evidence>